<dbReference type="AlphaFoldDB" id="A0A7X0NZE0"/>
<dbReference type="Proteomes" id="UP000565579">
    <property type="component" value="Unassembled WGS sequence"/>
</dbReference>
<dbReference type="EMBL" id="JACHMI010000001">
    <property type="protein sequence ID" value="MBB6552259.1"/>
    <property type="molecule type" value="Genomic_DNA"/>
</dbReference>
<protein>
    <submittedName>
        <fullName evidence="1">Uncharacterized protein</fullName>
    </submittedName>
</protein>
<sequence>MMSRHNGSWWHNFWAHSVGVFSSSVLSHSTGTQHEQR</sequence>
<accession>A0A7X0NZE0</accession>
<comment type="caution">
    <text evidence="1">The sequence shown here is derived from an EMBL/GenBank/DDBJ whole genome shotgun (WGS) entry which is preliminary data.</text>
</comment>
<keyword evidence="2" id="KW-1185">Reference proteome</keyword>
<evidence type="ECO:0000313" key="2">
    <source>
        <dbReference type="Proteomes" id="UP000565579"/>
    </source>
</evidence>
<evidence type="ECO:0000313" key="1">
    <source>
        <dbReference type="EMBL" id="MBB6552259.1"/>
    </source>
</evidence>
<reference evidence="1 2" key="1">
    <citation type="submission" date="2020-08" db="EMBL/GenBank/DDBJ databases">
        <title>Sequencing the genomes of 1000 actinobacteria strains.</title>
        <authorList>
            <person name="Klenk H.-P."/>
        </authorList>
    </citation>
    <scope>NUCLEOTIDE SEQUENCE [LARGE SCALE GENOMIC DNA]</scope>
    <source>
        <strain evidence="1 2">DSM 43768</strain>
    </source>
</reference>
<name>A0A7X0NZE0_9ACTN</name>
<organism evidence="1 2">
    <name type="scientific">Nonomuraea rubra</name>
    <dbReference type="NCBI Taxonomy" id="46180"/>
    <lineage>
        <taxon>Bacteria</taxon>
        <taxon>Bacillati</taxon>
        <taxon>Actinomycetota</taxon>
        <taxon>Actinomycetes</taxon>
        <taxon>Streptosporangiales</taxon>
        <taxon>Streptosporangiaceae</taxon>
        <taxon>Nonomuraea</taxon>
    </lineage>
</organism>
<gene>
    <name evidence="1" type="ORF">HD593_007054</name>
</gene>
<proteinExistence type="predicted"/>